<evidence type="ECO:0000313" key="13">
    <source>
        <dbReference type="Proteomes" id="UP001500929"/>
    </source>
</evidence>
<name>A0ABN3DSW5_9MICO</name>
<evidence type="ECO:0000256" key="1">
    <source>
        <dbReference type="ARBA" id="ARBA00004202"/>
    </source>
</evidence>
<dbReference type="SMART" id="SM00382">
    <property type="entry name" value="AAA"/>
    <property type="match status" value="1"/>
</dbReference>
<dbReference type="RefSeq" id="WP_259480026.1">
    <property type="nucleotide sequence ID" value="NZ_BAAAQY010000008.1"/>
</dbReference>
<keyword evidence="3" id="KW-1003">Cell membrane</keyword>
<keyword evidence="8" id="KW-0406">Ion transport</keyword>
<evidence type="ECO:0000256" key="10">
    <source>
        <dbReference type="SAM" id="MobiDB-lite"/>
    </source>
</evidence>
<evidence type="ECO:0000256" key="3">
    <source>
        <dbReference type="ARBA" id="ARBA00022475"/>
    </source>
</evidence>
<accession>A0ABN3DSW5</accession>
<dbReference type="PROSITE" id="PS00211">
    <property type="entry name" value="ABC_TRANSPORTER_1"/>
    <property type="match status" value="1"/>
</dbReference>
<dbReference type="InterPro" id="IPR003593">
    <property type="entry name" value="AAA+_ATPase"/>
</dbReference>
<dbReference type="InterPro" id="IPR003439">
    <property type="entry name" value="ABC_transporter-like_ATP-bd"/>
</dbReference>
<dbReference type="EMBL" id="BAAAQY010000008">
    <property type="protein sequence ID" value="GAA2240885.1"/>
    <property type="molecule type" value="Genomic_DNA"/>
</dbReference>
<dbReference type="InterPro" id="IPR017871">
    <property type="entry name" value="ABC_transporter-like_CS"/>
</dbReference>
<keyword evidence="6 12" id="KW-0067">ATP-binding</keyword>
<protein>
    <submittedName>
        <fullName evidence="12">ABC transporter ATP-binding protein</fullName>
    </submittedName>
</protein>
<keyword evidence="5" id="KW-0547">Nucleotide-binding</keyword>
<evidence type="ECO:0000256" key="4">
    <source>
        <dbReference type="ARBA" id="ARBA00022496"/>
    </source>
</evidence>
<dbReference type="PROSITE" id="PS50893">
    <property type="entry name" value="ABC_TRANSPORTER_2"/>
    <property type="match status" value="1"/>
</dbReference>
<dbReference type="CDD" id="cd03214">
    <property type="entry name" value="ABC_Iron-Siderophores_B12_Hemin"/>
    <property type="match status" value="1"/>
</dbReference>
<dbReference type="PANTHER" id="PTHR42771:SF2">
    <property type="entry name" value="IRON(3+)-HYDROXAMATE IMPORT ATP-BINDING PROTEIN FHUC"/>
    <property type="match status" value="1"/>
</dbReference>
<keyword evidence="7" id="KW-0408">Iron</keyword>
<dbReference type="InterPro" id="IPR051535">
    <property type="entry name" value="Siderophore_ABC-ATPase"/>
</dbReference>
<sequence>MTGTDASPDALEARGVSLGYPRREVIEGLDLRIRRDSFTVLIGPNACGKSTALKGLARLIDPSRGSIVLNGHDIAHRRTRDVARELALLPQSPITPPSVTVGDLVARGRAPYQSLLRQYSRDDERIVRESLATTGTLDLIDRTVDELSGGQRQRVWISVVLAQQTGVLLLDEPTTYLDLAHQIEVLDLCARLHAEGRTLVVVLHDLTLAARYATDIVAFKAGRVVAQGAPAEVITAATVREVFGVECAVIADPHTGTPLVVPARPPHLGGETQPPAEPTHREDRSRS</sequence>
<evidence type="ECO:0000256" key="5">
    <source>
        <dbReference type="ARBA" id="ARBA00022741"/>
    </source>
</evidence>
<comment type="subcellular location">
    <subcellularLocation>
        <location evidence="1">Cell membrane</location>
        <topology evidence="1">Peripheral membrane protein</topology>
    </subcellularLocation>
</comment>
<keyword evidence="13" id="KW-1185">Reference proteome</keyword>
<evidence type="ECO:0000313" key="12">
    <source>
        <dbReference type="EMBL" id="GAA2240885.1"/>
    </source>
</evidence>
<organism evidence="12 13">
    <name type="scientific">Herbiconiux moechotypicola</name>
    <dbReference type="NCBI Taxonomy" id="637393"/>
    <lineage>
        <taxon>Bacteria</taxon>
        <taxon>Bacillati</taxon>
        <taxon>Actinomycetota</taxon>
        <taxon>Actinomycetes</taxon>
        <taxon>Micrococcales</taxon>
        <taxon>Microbacteriaceae</taxon>
        <taxon>Herbiconiux</taxon>
    </lineage>
</organism>
<feature type="domain" description="ABC transporter" evidence="11">
    <location>
        <begin position="11"/>
        <end position="246"/>
    </location>
</feature>
<evidence type="ECO:0000256" key="2">
    <source>
        <dbReference type="ARBA" id="ARBA00022448"/>
    </source>
</evidence>
<dbReference type="PANTHER" id="PTHR42771">
    <property type="entry name" value="IRON(3+)-HYDROXAMATE IMPORT ATP-BINDING PROTEIN FHUC"/>
    <property type="match status" value="1"/>
</dbReference>
<evidence type="ECO:0000256" key="7">
    <source>
        <dbReference type="ARBA" id="ARBA00023004"/>
    </source>
</evidence>
<keyword evidence="9" id="KW-0472">Membrane</keyword>
<feature type="compositionally biased region" description="Basic and acidic residues" evidence="10">
    <location>
        <begin position="278"/>
        <end position="287"/>
    </location>
</feature>
<evidence type="ECO:0000256" key="6">
    <source>
        <dbReference type="ARBA" id="ARBA00022840"/>
    </source>
</evidence>
<keyword evidence="2" id="KW-0813">Transport</keyword>
<dbReference type="SUPFAM" id="SSF52540">
    <property type="entry name" value="P-loop containing nucleoside triphosphate hydrolases"/>
    <property type="match status" value="1"/>
</dbReference>
<evidence type="ECO:0000259" key="11">
    <source>
        <dbReference type="PROSITE" id="PS50893"/>
    </source>
</evidence>
<dbReference type="Proteomes" id="UP001500929">
    <property type="component" value="Unassembled WGS sequence"/>
</dbReference>
<dbReference type="Pfam" id="PF00005">
    <property type="entry name" value="ABC_tran"/>
    <property type="match status" value="1"/>
</dbReference>
<keyword evidence="4" id="KW-0410">Iron transport</keyword>
<dbReference type="GO" id="GO:0005524">
    <property type="term" value="F:ATP binding"/>
    <property type="evidence" value="ECO:0007669"/>
    <property type="project" value="UniProtKB-KW"/>
</dbReference>
<proteinExistence type="predicted"/>
<dbReference type="InterPro" id="IPR027417">
    <property type="entry name" value="P-loop_NTPase"/>
</dbReference>
<feature type="region of interest" description="Disordered" evidence="10">
    <location>
        <begin position="256"/>
        <end position="287"/>
    </location>
</feature>
<dbReference type="Gene3D" id="3.40.50.300">
    <property type="entry name" value="P-loop containing nucleotide triphosphate hydrolases"/>
    <property type="match status" value="1"/>
</dbReference>
<evidence type="ECO:0000256" key="8">
    <source>
        <dbReference type="ARBA" id="ARBA00023065"/>
    </source>
</evidence>
<evidence type="ECO:0000256" key="9">
    <source>
        <dbReference type="ARBA" id="ARBA00023136"/>
    </source>
</evidence>
<gene>
    <name evidence="12" type="ORF">GCM10009851_27840</name>
</gene>
<comment type="caution">
    <text evidence="12">The sequence shown here is derived from an EMBL/GenBank/DDBJ whole genome shotgun (WGS) entry which is preliminary data.</text>
</comment>
<reference evidence="12 13" key="1">
    <citation type="journal article" date="2019" name="Int. J. Syst. Evol. Microbiol.">
        <title>The Global Catalogue of Microorganisms (GCM) 10K type strain sequencing project: providing services to taxonomists for standard genome sequencing and annotation.</title>
        <authorList>
            <consortium name="The Broad Institute Genomics Platform"/>
            <consortium name="The Broad Institute Genome Sequencing Center for Infectious Disease"/>
            <person name="Wu L."/>
            <person name="Ma J."/>
        </authorList>
    </citation>
    <scope>NUCLEOTIDE SEQUENCE [LARGE SCALE GENOMIC DNA]</scope>
    <source>
        <strain evidence="12 13">JCM 16117</strain>
    </source>
</reference>